<dbReference type="InterPro" id="IPR029063">
    <property type="entry name" value="SAM-dependent_MTases_sf"/>
</dbReference>
<evidence type="ECO:0000313" key="2">
    <source>
        <dbReference type="Proteomes" id="UP001321047"/>
    </source>
</evidence>
<dbReference type="Pfam" id="PF13578">
    <property type="entry name" value="Methyltransf_24"/>
    <property type="match status" value="1"/>
</dbReference>
<accession>A0AAP2ZB74</accession>
<dbReference type="GO" id="GO:0008168">
    <property type="term" value="F:methyltransferase activity"/>
    <property type="evidence" value="ECO:0007669"/>
    <property type="project" value="UniProtKB-KW"/>
</dbReference>
<sequence length="296" mass="33590">MMDKEEILQRIPDGTKPLITKGFHIVSPTASWKDYKERIRARELTPRFFGGSDEWDRLESEFYQETDIVDIVMDAIEEAGDEKIVFDAHRGVCARLYAIIRKWEPETVVATGVYSGVATTAMLLGLEKNDSGQLRSIAYASELQGDEPDTALEPLYQRGRPSCSEHRSHLLPDGKEPGWIVPDRLCDRWEIYEGPSRERLPEIISDCAEIDLFYHDSELSTASTLFEFECAWGRLSDGGFIISPHIATNDGFDIFVDERECGSGVFYYDYLYLDEYDEPCSCGYIVNGPDPATGHR</sequence>
<dbReference type="Proteomes" id="UP001321047">
    <property type="component" value="Unassembled WGS sequence"/>
</dbReference>
<dbReference type="Gene3D" id="3.40.50.150">
    <property type="entry name" value="Vaccinia Virus protein VP39"/>
    <property type="match status" value="1"/>
</dbReference>
<evidence type="ECO:0000313" key="1">
    <source>
        <dbReference type="EMBL" id="MCU4754064.1"/>
    </source>
</evidence>
<dbReference type="RefSeq" id="WP_342810368.1">
    <property type="nucleotide sequence ID" value="NZ_JAOPJZ010000028.1"/>
</dbReference>
<protein>
    <submittedName>
        <fullName evidence="1">Class I SAM-dependent methyltransferase</fullName>
    </submittedName>
</protein>
<dbReference type="AlphaFoldDB" id="A0AAP2ZB74"/>
<dbReference type="GO" id="GO:0032259">
    <property type="term" value="P:methylation"/>
    <property type="evidence" value="ECO:0007669"/>
    <property type="project" value="UniProtKB-KW"/>
</dbReference>
<proteinExistence type="predicted"/>
<keyword evidence="2" id="KW-1185">Reference proteome</keyword>
<reference evidence="1 2" key="1">
    <citation type="submission" date="2022-09" db="EMBL/GenBank/DDBJ databases">
        <title>Enrichment on poylsaccharides allowed isolation of novel metabolic and taxonomic groups of Haloarchaea.</title>
        <authorList>
            <person name="Sorokin D.Y."/>
            <person name="Elcheninov A.G."/>
            <person name="Khizhniak T.V."/>
            <person name="Kolganova T.V."/>
            <person name="Kublanov I.V."/>
        </authorList>
    </citation>
    <scope>NUCLEOTIDE SEQUENCE [LARGE SCALE GENOMIC DNA]</scope>
    <source>
        <strain evidence="1 2">AArc-curdl1</strain>
    </source>
</reference>
<gene>
    <name evidence="1" type="ORF">OB919_19120</name>
</gene>
<keyword evidence="1" id="KW-0489">Methyltransferase</keyword>
<dbReference type="EMBL" id="JAOPJZ010000028">
    <property type="protein sequence ID" value="MCU4754064.1"/>
    <property type="molecule type" value="Genomic_DNA"/>
</dbReference>
<keyword evidence="1" id="KW-0808">Transferase</keyword>
<organism evidence="1 2">
    <name type="scientific">Natronosalvus hydrolyticus</name>
    <dbReference type="NCBI Taxonomy" id="2979988"/>
    <lineage>
        <taxon>Archaea</taxon>
        <taxon>Methanobacteriati</taxon>
        <taxon>Methanobacteriota</taxon>
        <taxon>Stenosarchaea group</taxon>
        <taxon>Halobacteria</taxon>
        <taxon>Halobacteriales</taxon>
        <taxon>Natrialbaceae</taxon>
        <taxon>Natronosalvus</taxon>
    </lineage>
</organism>
<name>A0AAP2ZB74_9EURY</name>
<comment type="caution">
    <text evidence="1">The sequence shown here is derived from an EMBL/GenBank/DDBJ whole genome shotgun (WGS) entry which is preliminary data.</text>
</comment>